<keyword evidence="2" id="KW-1185">Reference proteome</keyword>
<dbReference type="EMBL" id="FTPD01000022">
    <property type="protein sequence ID" value="SIT56452.1"/>
    <property type="molecule type" value="Genomic_DNA"/>
</dbReference>
<dbReference type="STRING" id="1631249.BQ8794_290062"/>
<dbReference type="AlphaFoldDB" id="A0A1R3V955"/>
<reference evidence="2" key="1">
    <citation type="submission" date="2017-01" db="EMBL/GenBank/DDBJ databases">
        <authorList>
            <person name="Brunel B."/>
        </authorList>
    </citation>
    <scope>NUCLEOTIDE SEQUENCE [LARGE SCALE GENOMIC DNA]</scope>
</reference>
<organism evidence="1 2">
    <name type="scientific">Mesorhizobium prunaredense</name>
    <dbReference type="NCBI Taxonomy" id="1631249"/>
    <lineage>
        <taxon>Bacteria</taxon>
        <taxon>Pseudomonadati</taxon>
        <taxon>Pseudomonadota</taxon>
        <taxon>Alphaproteobacteria</taxon>
        <taxon>Hyphomicrobiales</taxon>
        <taxon>Phyllobacteriaceae</taxon>
        <taxon>Mesorhizobium</taxon>
    </lineage>
</organism>
<proteinExistence type="predicted"/>
<evidence type="ECO:0000313" key="2">
    <source>
        <dbReference type="Proteomes" id="UP000188388"/>
    </source>
</evidence>
<sequence length="117" mass="12757">MCRQSVGAIVCMRGSAEEADGVRFESVSIPEIRGCNFFQQSVTTLRLGQACAERRCSCTLRRLVTGLRIWLVGFDGRSNDLGALGRRLPITASRRNPLLAASTSLTGTTRNGKICQH</sequence>
<evidence type="ECO:0000313" key="1">
    <source>
        <dbReference type="EMBL" id="SIT56452.1"/>
    </source>
</evidence>
<name>A0A1R3V955_9HYPH</name>
<gene>
    <name evidence="1" type="ORF">BQ8794_290062</name>
</gene>
<accession>A0A1R3V955</accession>
<protein>
    <submittedName>
        <fullName evidence="1">Uncharacterized protein</fullName>
    </submittedName>
</protein>
<dbReference type="Proteomes" id="UP000188388">
    <property type="component" value="Unassembled WGS sequence"/>
</dbReference>